<proteinExistence type="predicted"/>
<protein>
    <recommendedName>
        <fullName evidence="2">Mu-like prophage protein gp36</fullName>
    </recommendedName>
</protein>
<reference evidence="1" key="1">
    <citation type="submission" date="2019-02" db="EMBL/GenBank/DDBJ databases">
        <authorList>
            <person name="Gruber-Vodicka R. H."/>
            <person name="Seah K. B. B."/>
        </authorList>
    </citation>
    <scope>NUCLEOTIDE SEQUENCE</scope>
    <source>
        <strain evidence="1">BECK_M6</strain>
    </source>
</reference>
<dbReference type="EMBL" id="CAADFH010000013">
    <property type="protein sequence ID" value="VFJ90837.1"/>
    <property type="molecule type" value="Genomic_DNA"/>
</dbReference>
<evidence type="ECO:0000313" key="1">
    <source>
        <dbReference type="EMBL" id="VFJ90837.1"/>
    </source>
</evidence>
<accession>A0A450UE64</accession>
<organism evidence="1">
    <name type="scientific">Candidatus Kentrum sp. LFY</name>
    <dbReference type="NCBI Taxonomy" id="2126342"/>
    <lineage>
        <taxon>Bacteria</taxon>
        <taxon>Pseudomonadati</taxon>
        <taxon>Pseudomonadota</taxon>
        <taxon>Gammaproteobacteria</taxon>
        <taxon>Candidatus Kentrum</taxon>
    </lineage>
</organism>
<sequence>MGFATRADLLARSNAHRLLHLAVPTDEDPPPEEMLRIAIEDGDLSGYTQDDRDAISGALVVIDTALADADAMIRSYGIPEGTQTPVLARLAATLSLCYLQQTVKGVALDEDTKRAHDGVIATLSSHARGILDLVPPIAAPSGEDILVESSPRRYVVSGDSVDW</sequence>
<dbReference type="AlphaFoldDB" id="A0A450UE64"/>
<name>A0A450UE64_9GAMM</name>
<gene>
    <name evidence="1" type="ORF">BECKLFY1418A_GA0070994_101331</name>
</gene>
<evidence type="ECO:0008006" key="2">
    <source>
        <dbReference type="Google" id="ProtNLM"/>
    </source>
</evidence>